<evidence type="ECO:0000313" key="2">
    <source>
        <dbReference type="EMBL" id="GAA1503047.1"/>
    </source>
</evidence>
<comment type="caution">
    <text evidence="2">The sequence shown here is derived from an EMBL/GenBank/DDBJ whole genome shotgun (WGS) entry which is preliminary data.</text>
</comment>
<name>A0ABN1ZS06_9ACTN</name>
<gene>
    <name evidence="2" type="ORF">GCM10009827_014940</name>
</gene>
<proteinExistence type="predicted"/>
<feature type="region of interest" description="Disordered" evidence="1">
    <location>
        <begin position="1"/>
        <end position="62"/>
    </location>
</feature>
<reference evidence="2 3" key="1">
    <citation type="journal article" date="2019" name="Int. J. Syst. Evol. Microbiol.">
        <title>The Global Catalogue of Microorganisms (GCM) 10K type strain sequencing project: providing services to taxonomists for standard genome sequencing and annotation.</title>
        <authorList>
            <consortium name="The Broad Institute Genomics Platform"/>
            <consortium name="The Broad Institute Genome Sequencing Center for Infectious Disease"/>
            <person name="Wu L."/>
            <person name="Ma J."/>
        </authorList>
    </citation>
    <scope>NUCLEOTIDE SEQUENCE [LARGE SCALE GENOMIC DNA]</scope>
    <source>
        <strain evidence="2 3">JCM 15933</strain>
    </source>
</reference>
<dbReference type="Proteomes" id="UP001501470">
    <property type="component" value="Unassembled WGS sequence"/>
</dbReference>
<sequence>MVSGGGTESCGMGAAPSRGIEKRGRAPGVAKASWLGERPPVHPTARTPQSTHSQGFGRCDAR</sequence>
<accession>A0ABN1ZS06</accession>
<protein>
    <submittedName>
        <fullName evidence="2">Uncharacterized protein</fullName>
    </submittedName>
</protein>
<keyword evidence="3" id="KW-1185">Reference proteome</keyword>
<dbReference type="EMBL" id="BAAAQD010000002">
    <property type="protein sequence ID" value="GAA1503047.1"/>
    <property type="molecule type" value="Genomic_DNA"/>
</dbReference>
<evidence type="ECO:0000256" key="1">
    <source>
        <dbReference type="SAM" id="MobiDB-lite"/>
    </source>
</evidence>
<organism evidence="2 3">
    <name type="scientific">Dactylosporangium maewongense</name>
    <dbReference type="NCBI Taxonomy" id="634393"/>
    <lineage>
        <taxon>Bacteria</taxon>
        <taxon>Bacillati</taxon>
        <taxon>Actinomycetota</taxon>
        <taxon>Actinomycetes</taxon>
        <taxon>Micromonosporales</taxon>
        <taxon>Micromonosporaceae</taxon>
        <taxon>Dactylosporangium</taxon>
    </lineage>
</organism>
<evidence type="ECO:0000313" key="3">
    <source>
        <dbReference type="Proteomes" id="UP001501470"/>
    </source>
</evidence>